<evidence type="ECO:0000313" key="2">
    <source>
        <dbReference type="EMBL" id="VDK30760.1"/>
    </source>
</evidence>
<dbReference type="OrthoDB" id="5844122at2759"/>
<keyword evidence="3" id="KW-1185">Reference proteome</keyword>
<feature type="compositionally biased region" description="Basic and acidic residues" evidence="1">
    <location>
        <begin position="138"/>
        <end position="165"/>
    </location>
</feature>
<evidence type="ECO:0000313" key="3">
    <source>
        <dbReference type="Proteomes" id="UP000271098"/>
    </source>
</evidence>
<reference evidence="4" key="1">
    <citation type="submission" date="2016-06" db="UniProtKB">
        <authorList>
            <consortium name="WormBaseParasite"/>
        </authorList>
    </citation>
    <scope>IDENTIFICATION</scope>
</reference>
<dbReference type="WBParaSite" id="GPUH_0000171601-mRNA-1">
    <property type="protein sequence ID" value="GPUH_0000171601-mRNA-1"/>
    <property type="gene ID" value="GPUH_0000171601"/>
</dbReference>
<reference evidence="2 3" key="2">
    <citation type="submission" date="2018-11" db="EMBL/GenBank/DDBJ databases">
        <authorList>
            <consortium name="Pathogen Informatics"/>
        </authorList>
    </citation>
    <scope>NUCLEOTIDE SEQUENCE [LARGE SCALE GENOMIC DNA]</scope>
</reference>
<dbReference type="AlphaFoldDB" id="A0A183CZ21"/>
<name>A0A183CZ21_9BILA</name>
<evidence type="ECO:0000256" key="1">
    <source>
        <dbReference type="SAM" id="MobiDB-lite"/>
    </source>
</evidence>
<feature type="region of interest" description="Disordered" evidence="1">
    <location>
        <begin position="1"/>
        <end position="23"/>
    </location>
</feature>
<dbReference type="Proteomes" id="UP000271098">
    <property type="component" value="Unassembled WGS sequence"/>
</dbReference>
<sequence>QRAAATAASKTGRISAAQKAGSRVDRVRAVNPSTSRTASGCEQNDGEALECRLCRKMLESRIRGFHILWHMSKDFGVNRYACKFCDFGHDRSLSVTNHGKKEHGVDDCVEDRIEDYSDVVKKVSELCFGLQSTFAQDNRKKSKSSDKTGNDDGINEDAKTDEEKLSTTLSVDDNDLRMPSANEINELPRPPRPRSEPQPRASTNYSRDRARKSKSRRFGFRQLSRVKRREAAKLREISLMLGGSQYVKRRQSSEAALCQGNQLRDLVVKHIRDVHSSCRHPIDERMKYRVQIKEIIRQCYPSYFVDAPIPSDSAIEKLMRSIAKESELHESVFGQITGGQVENAPELEGPLSLDDDVLDHRIYETDEAQEYFAESSFAGRCIKGEADGISTLQVCPSNGLRLTELTIIILVVKNRFFLLFVRKK</sequence>
<feature type="region of interest" description="Disordered" evidence="1">
    <location>
        <begin position="138"/>
        <end position="217"/>
    </location>
</feature>
<protein>
    <submittedName>
        <fullName evidence="4">C2H2-type domain-containing protein</fullName>
    </submittedName>
</protein>
<proteinExistence type="predicted"/>
<evidence type="ECO:0000313" key="4">
    <source>
        <dbReference type="WBParaSite" id="GPUH_0000171601-mRNA-1"/>
    </source>
</evidence>
<dbReference type="EMBL" id="UYRT01002200">
    <property type="protein sequence ID" value="VDK30760.1"/>
    <property type="molecule type" value="Genomic_DNA"/>
</dbReference>
<gene>
    <name evidence="2" type="ORF">GPUH_LOCUS1711</name>
</gene>
<accession>A0A183CZ21</accession>
<organism evidence="4">
    <name type="scientific">Gongylonema pulchrum</name>
    <dbReference type="NCBI Taxonomy" id="637853"/>
    <lineage>
        <taxon>Eukaryota</taxon>
        <taxon>Metazoa</taxon>
        <taxon>Ecdysozoa</taxon>
        <taxon>Nematoda</taxon>
        <taxon>Chromadorea</taxon>
        <taxon>Rhabditida</taxon>
        <taxon>Spirurina</taxon>
        <taxon>Spiruromorpha</taxon>
        <taxon>Spiruroidea</taxon>
        <taxon>Gongylonematidae</taxon>
        <taxon>Gongylonema</taxon>
    </lineage>
</organism>